<feature type="compositionally biased region" description="Basic and acidic residues" evidence="1">
    <location>
        <begin position="1"/>
        <end position="12"/>
    </location>
</feature>
<keyword evidence="3" id="KW-1185">Reference proteome</keyword>
<organism evidence="2 3">
    <name type="scientific">Caldalkalibacillus uzonensis</name>
    <dbReference type="NCBI Taxonomy" id="353224"/>
    <lineage>
        <taxon>Bacteria</taxon>
        <taxon>Bacillati</taxon>
        <taxon>Bacillota</taxon>
        <taxon>Bacilli</taxon>
        <taxon>Bacillales</taxon>
        <taxon>Bacillaceae</taxon>
        <taxon>Caldalkalibacillus</taxon>
    </lineage>
</organism>
<protein>
    <submittedName>
        <fullName evidence="2">Uncharacterized protein</fullName>
    </submittedName>
</protein>
<gene>
    <name evidence="2" type="ORF">J2S00_003214</name>
</gene>
<dbReference type="EMBL" id="JAUSUQ010000013">
    <property type="protein sequence ID" value="MDQ0340405.1"/>
    <property type="molecule type" value="Genomic_DNA"/>
</dbReference>
<proteinExistence type="predicted"/>
<feature type="region of interest" description="Disordered" evidence="1">
    <location>
        <begin position="1"/>
        <end position="38"/>
    </location>
</feature>
<accession>A0ABU0CVE9</accession>
<feature type="compositionally biased region" description="Polar residues" evidence="1">
    <location>
        <begin position="18"/>
        <end position="38"/>
    </location>
</feature>
<name>A0ABU0CVE9_9BACI</name>
<evidence type="ECO:0000313" key="3">
    <source>
        <dbReference type="Proteomes" id="UP001232445"/>
    </source>
</evidence>
<sequence>MRFTHEQQDPYREYYNPSPLTLNHHNDFYPSNYSDSGR</sequence>
<evidence type="ECO:0000313" key="2">
    <source>
        <dbReference type="EMBL" id="MDQ0340405.1"/>
    </source>
</evidence>
<dbReference type="Proteomes" id="UP001232445">
    <property type="component" value="Unassembled WGS sequence"/>
</dbReference>
<evidence type="ECO:0000256" key="1">
    <source>
        <dbReference type="SAM" id="MobiDB-lite"/>
    </source>
</evidence>
<comment type="caution">
    <text evidence="2">The sequence shown here is derived from an EMBL/GenBank/DDBJ whole genome shotgun (WGS) entry which is preliminary data.</text>
</comment>
<reference evidence="2 3" key="1">
    <citation type="submission" date="2023-07" db="EMBL/GenBank/DDBJ databases">
        <title>Genomic Encyclopedia of Type Strains, Phase IV (KMG-IV): sequencing the most valuable type-strain genomes for metagenomic binning, comparative biology and taxonomic classification.</title>
        <authorList>
            <person name="Goeker M."/>
        </authorList>
    </citation>
    <scope>NUCLEOTIDE SEQUENCE [LARGE SCALE GENOMIC DNA]</scope>
    <source>
        <strain evidence="2 3">DSM 17740</strain>
    </source>
</reference>